<gene>
    <name evidence="1" type="ORF">PFR_JS23-PH_5</name>
</gene>
<accession>A0A509MK73</accession>
<evidence type="ECO:0000313" key="2">
    <source>
        <dbReference type="Proteomes" id="UP000250080"/>
    </source>
</evidence>
<organism evidence="1 2">
    <name type="scientific">Propionibacterium freudenreichii</name>
    <dbReference type="NCBI Taxonomy" id="1744"/>
    <lineage>
        <taxon>Bacteria</taxon>
        <taxon>Bacillati</taxon>
        <taxon>Actinomycetota</taxon>
        <taxon>Actinomycetes</taxon>
        <taxon>Propionibacteriales</taxon>
        <taxon>Propionibacteriaceae</taxon>
        <taxon>Propionibacterium</taxon>
    </lineage>
</organism>
<dbReference type="Proteomes" id="UP000250080">
    <property type="component" value="Chromosome II"/>
</dbReference>
<dbReference type="AlphaFoldDB" id="A0A509MK73"/>
<proteinExistence type="predicted"/>
<name>A0A509MK73_9ACTN</name>
<dbReference type="EMBL" id="LT618794">
    <property type="protein sequence ID" value="SCQ83152.1"/>
    <property type="molecule type" value="Genomic_DNA"/>
</dbReference>
<protein>
    <submittedName>
        <fullName evidence="1">Uncharacterized protein</fullName>
    </submittedName>
</protein>
<reference evidence="1 2" key="1">
    <citation type="submission" date="2016-09" db="EMBL/GenBank/DDBJ databases">
        <authorList>
            <person name="Laine KS P."/>
        </authorList>
    </citation>
    <scope>NUCLEOTIDE SEQUENCE [LARGE SCALE GENOMIC DNA]</scope>
    <source>
        <strain evidence="1">PFRJS-23</strain>
    </source>
</reference>
<evidence type="ECO:0000313" key="1">
    <source>
        <dbReference type="EMBL" id="SCQ83152.1"/>
    </source>
</evidence>
<sequence length="36" mass="3687">MTTTSTRTPGMTTDVNGLAFAEGTAAEAHPGSVRLH</sequence>